<geneLocation type="plasmid" evidence="1 2">
    <name>p-1.1928_2</name>
</geneLocation>
<reference evidence="1 2" key="1">
    <citation type="submission" date="2018-07" db="EMBL/GenBank/DDBJ databases">
        <title>Lactobacillus curvatus genome sequence.</title>
        <authorList>
            <person name="Prechtl R."/>
        </authorList>
    </citation>
    <scope>NUCLEOTIDE SEQUENCE [LARGE SCALE GENOMIC DNA]</scope>
    <source>
        <strain evidence="1 2">TMW 1.1928</strain>
        <plasmid evidence="1 2">p-1.1928_2</plasmid>
    </source>
</reference>
<dbReference type="Proteomes" id="UP000257607">
    <property type="component" value="Plasmid p-1.1928_2"/>
</dbReference>
<dbReference type="RefSeq" id="WP_116843825.1">
    <property type="nucleotide sequence ID" value="NZ_CP031005.1"/>
</dbReference>
<organism evidence="1 2">
    <name type="scientific">Latilactobacillus curvatus</name>
    <name type="common">Lactobacillus curvatus</name>
    <dbReference type="NCBI Taxonomy" id="28038"/>
    <lineage>
        <taxon>Bacteria</taxon>
        <taxon>Bacillati</taxon>
        <taxon>Bacillota</taxon>
        <taxon>Bacilli</taxon>
        <taxon>Lactobacillales</taxon>
        <taxon>Lactobacillaceae</taxon>
        <taxon>Latilactobacillus</taxon>
    </lineage>
</organism>
<dbReference type="EMBL" id="CP031005">
    <property type="protein sequence ID" value="AXN36871.1"/>
    <property type="molecule type" value="Genomic_DNA"/>
</dbReference>
<dbReference type="InterPro" id="IPR041073">
    <property type="entry name" value="MobL"/>
</dbReference>
<gene>
    <name evidence="1" type="ORF">DT351_11015</name>
</gene>
<evidence type="ECO:0000313" key="1">
    <source>
        <dbReference type="EMBL" id="AXN36871.1"/>
    </source>
</evidence>
<evidence type="ECO:0000313" key="2">
    <source>
        <dbReference type="Proteomes" id="UP000257607"/>
    </source>
</evidence>
<dbReference type="NCBIfam" id="NF041498">
    <property type="entry name" value="MobP2"/>
    <property type="match status" value="1"/>
</dbReference>
<name>A0A385AGX2_LATCU</name>
<dbReference type="AlphaFoldDB" id="A0A385AGX2"/>
<proteinExistence type="predicted"/>
<accession>A0A385AGX2</accession>
<protein>
    <recommendedName>
        <fullName evidence="3">Relaxase</fullName>
    </recommendedName>
</protein>
<sequence length="411" mass="48019">MSKRPGIVQVGKFIASGSKTFSTYINYMDRNEAMRTAAFNKYNAVDYDGYNDYMTNPIKSDGLFTQNRDSLNTLQREHLKKLFKTAQDNGSVMWQNVISFDNSFLASQGIYNMNTQELNQQELRTAIRAGMDKLLEKEGLDNSAVWSASIHLNTDNIHVHVATVEPNPTRPYKTIINPHTNKTTQERKGYIKKSSYEVFKSTVANTLLNRNQSLERLSQLIREKLPNNESWQSLQDNKYLTMYRNIHSRLPADRRLWKYNNNAMNGVRPFIDQLSTQYLLEYKPELLNEFDSMLKKEVVFREALYGTGQQGKEFNRAQDYLKNKYHELYSKMGNSVLNEMRETDKRLLTNYSADNEKEVGEFKAPNQSAISSLRAIKQIKRHFSNAEQEMAVKRYERELDRNEQKDNQQQR</sequence>
<dbReference type="Pfam" id="PF18555">
    <property type="entry name" value="MobL"/>
    <property type="match status" value="1"/>
</dbReference>
<keyword evidence="1" id="KW-0614">Plasmid</keyword>
<dbReference type="InterPro" id="IPR048101">
    <property type="entry name" value="MobP2"/>
</dbReference>
<evidence type="ECO:0008006" key="3">
    <source>
        <dbReference type="Google" id="ProtNLM"/>
    </source>
</evidence>